<dbReference type="AlphaFoldDB" id="A0AAV4CUW0"/>
<proteinExistence type="predicted"/>
<dbReference type="Proteomes" id="UP000735302">
    <property type="component" value="Unassembled WGS sequence"/>
</dbReference>
<protein>
    <submittedName>
        <fullName evidence="1">Uncharacterized protein</fullName>
    </submittedName>
</protein>
<comment type="caution">
    <text evidence="1">The sequence shown here is derived from an EMBL/GenBank/DDBJ whole genome shotgun (WGS) entry which is preliminary data.</text>
</comment>
<accession>A0AAV4CUW0</accession>
<evidence type="ECO:0000313" key="1">
    <source>
        <dbReference type="EMBL" id="GFO35646.1"/>
    </source>
</evidence>
<name>A0AAV4CUW0_9GAST</name>
<sequence>MIKVAELSSCRTDKNINDFEEVNQIYERETVYTVQLCTDMCLWHLMAASDVLGRTIVSVYPNKGPACHHKLLDRTLKPSKFVSPDAILVMWSSCREIPNPDYWVANHISLLLPLSQPATIEIE</sequence>
<organism evidence="1 2">
    <name type="scientific">Plakobranchus ocellatus</name>
    <dbReference type="NCBI Taxonomy" id="259542"/>
    <lineage>
        <taxon>Eukaryota</taxon>
        <taxon>Metazoa</taxon>
        <taxon>Spiralia</taxon>
        <taxon>Lophotrochozoa</taxon>
        <taxon>Mollusca</taxon>
        <taxon>Gastropoda</taxon>
        <taxon>Heterobranchia</taxon>
        <taxon>Euthyneura</taxon>
        <taxon>Panpulmonata</taxon>
        <taxon>Sacoglossa</taxon>
        <taxon>Placobranchoidea</taxon>
        <taxon>Plakobranchidae</taxon>
        <taxon>Plakobranchus</taxon>
    </lineage>
</organism>
<keyword evidence="2" id="KW-1185">Reference proteome</keyword>
<gene>
    <name evidence="1" type="ORF">PoB_006215100</name>
</gene>
<evidence type="ECO:0000313" key="2">
    <source>
        <dbReference type="Proteomes" id="UP000735302"/>
    </source>
</evidence>
<dbReference type="EMBL" id="BLXT01006999">
    <property type="protein sequence ID" value="GFO35646.1"/>
    <property type="molecule type" value="Genomic_DNA"/>
</dbReference>
<reference evidence="1 2" key="1">
    <citation type="journal article" date="2021" name="Elife">
        <title>Chloroplast acquisition without the gene transfer in kleptoplastic sea slugs, Plakobranchus ocellatus.</title>
        <authorList>
            <person name="Maeda T."/>
            <person name="Takahashi S."/>
            <person name="Yoshida T."/>
            <person name="Shimamura S."/>
            <person name="Takaki Y."/>
            <person name="Nagai Y."/>
            <person name="Toyoda A."/>
            <person name="Suzuki Y."/>
            <person name="Arimoto A."/>
            <person name="Ishii H."/>
            <person name="Satoh N."/>
            <person name="Nishiyama T."/>
            <person name="Hasebe M."/>
            <person name="Maruyama T."/>
            <person name="Minagawa J."/>
            <person name="Obokata J."/>
            <person name="Shigenobu S."/>
        </authorList>
    </citation>
    <scope>NUCLEOTIDE SEQUENCE [LARGE SCALE GENOMIC DNA]</scope>
</reference>